<comment type="similarity">
    <text evidence="3 13">Belongs to the very long-chain fatty acids dehydratase HACD family.</text>
</comment>
<feature type="transmembrane region" description="Helical" evidence="13">
    <location>
        <begin position="141"/>
        <end position="160"/>
    </location>
</feature>
<dbReference type="PANTHER" id="PTHR11035:SF24">
    <property type="entry name" value="VERY-LONG-CHAIN (3R)-3-HYDROXYACYL-COA DEHYDRATASE"/>
    <property type="match status" value="1"/>
</dbReference>
<evidence type="ECO:0000256" key="8">
    <source>
        <dbReference type="ARBA" id="ARBA00022989"/>
    </source>
</evidence>
<dbReference type="Proteomes" id="UP000248961">
    <property type="component" value="Unassembled WGS sequence"/>
</dbReference>
<dbReference type="EC" id="4.2.1.134" evidence="4 13"/>
<keyword evidence="8 13" id="KW-1133">Transmembrane helix</keyword>
<evidence type="ECO:0000256" key="5">
    <source>
        <dbReference type="ARBA" id="ARBA00022516"/>
    </source>
</evidence>
<keyword evidence="11 13" id="KW-0275">Fatty acid biosynthesis</keyword>
<keyword evidence="13" id="KW-0256">Endoplasmic reticulum</keyword>
<organism evidence="14 15">
    <name type="scientific">Aspergillus homomorphus (strain CBS 101889)</name>
    <dbReference type="NCBI Taxonomy" id="1450537"/>
    <lineage>
        <taxon>Eukaryota</taxon>
        <taxon>Fungi</taxon>
        <taxon>Dikarya</taxon>
        <taxon>Ascomycota</taxon>
        <taxon>Pezizomycotina</taxon>
        <taxon>Eurotiomycetes</taxon>
        <taxon>Eurotiomycetidae</taxon>
        <taxon>Eurotiales</taxon>
        <taxon>Aspergillaceae</taxon>
        <taxon>Aspergillus</taxon>
        <taxon>Aspergillus subgen. Circumdati</taxon>
    </lineage>
</organism>
<evidence type="ECO:0000256" key="13">
    <source>
        <dbReference type="RuleBase" id="RU363109"/>
    </source>
</evidence>
<evidence type="ECO:0000256" key="1">
    <source>
        <dbReference type="ARBA" id="ARBA00004141"/>
    </source>
</evidence>
<dbReference type="STRING" id="1450537.A0A395HTL6"/>
<evidence type="ECO:0000256" key="6">
    <source>
        <dbReference type="ARBA" id="ARBA00022692"/>
    </source>
</evidence>
<accession>A0A395HTL6</accession>
<evidence type="ECO:0000256" key="3">
    <source>
        <dbReference type="ARBA" id="ARBA00007811"/>
    </source>
</evidence>
<evidence type="ECO:0000256" key="10">
    <source>
        <dbReference type="ARBA" id="ARBA00023136"/>
    </source>
</evidence>
<keyword evidence="6 13" id="KW-0812">Transmembrane</keyword>
<keyword evidence="10 13" id="KW-0472">Membrane</keyword>
<sequence>MSPKSTYLTIYNTINALLWARILLTLLTTLLSPHPSTTTRVYTALEPTTKWTQTLANLELLHSALGITNSPLFTTFTQNFARTVQVWAINHAFPDVTASSAAYAAMVGAWSLADATRYTYFAVLSSSTTSTGRKVPGWLKWLRYSLFLGLYPVGIAGEWWLMFRALRVTGSWWVVALFGFFLGLYLPGSVMMYKYMVRQRRKVLAATAAAADSS</sequence>
<dbReference type="RefSeq" id="XP_025550050.1">
    <property type="nucleotide sequence ID" value="XM_025693927.1"/>
</dbReference>
<dbReference type="GO" id="GO:0005789">
    <property type="term" value="C:endoplasmic reticulum membrane"/>
    <property type="evidence" value="ECO:0007669"/>
    <property type="project" value="UniProtKB-SubCell"/>
</dbReference>
<dbReference type="GO" id="GO:0030148">
    <property type="term" value="P:sphingolipid biosynthetic process"/>
    <property type="evidence" value="ECO:0007669"/>
    <property type="project" value="TreeGrafter"/>
</dbReference>
<dbReference type="UniPathway" id="UPA00094"/>
<feature type="transmembrane region" description="Helical" evidence="13">
    <location>
        <begin position="172"/>
        <end position="193"/>
    </location>
</feature>
<dbReference type="EMBL" id="KZ824292">
    <property type="protein sequence ID" value="RAL10896.1"/>
    <property type="molecule type" value="Genomic_DNA"/>
</dbReference>
<dbReference type="GO" id="GO:0030497">
    <property type="term" value="P:fatty acid elongation"/>
    <property type="evidence" value="ECO:0007669"/>
    <property type="project" value="TreeGrafter"/>
</dbReference>
<keyword evidence="5 13" id="KW-0444">Lipid biosynthesis</keyword>
<evidence type="ECO:0000256" key="12">
    <source>
        <dbReference type="ARBA" id="ARBA00023239"/>
    </source>
</evidence>
<keyword evidence="9 13" id="KW-0443">Lipid metabolism</keyword>
<evidence type="ECO:0000313" key="15">
    <source>
        <dbReference type="Proteomes" id="UP000248961"/>
    </source>
</evidence>
<dbReference type="VEuPathDB" id="FungiDB:BO97DRAFT_393453"/>
<comment type="caution">
    <text evidence="13">Lacks conserved residue(s) required for the propagation of feature annotation.</text>
</comment>
<name>A0A395HTL6_ASPHC</name>
<gene>
    <name evidence="14" type="ORF">BO97DRAFT_393453</name>
</gene>
<dbReference type="GO" id="GO:0042761">
    <property type="term" value="P:very long-chain fatty acid biosynthetic process"/>
    <property type="evidence" value="ECO:0007669"/>
    <property type="project" value="TreeGrafter"/>
</dbReference>
<evidence type="ECO:0000256" key="9">
    <source>
        <dbReference type="ARBA" id="ARBA00023098"/>
    </source>
</evidence>
<evidence type="ECO:0000256" key="4">
    <source>
        <dbReference type="ARBA" id="ARBA00013122"/>
    </source>
</evidence>
<comment type="pathway">
    <text evidence="2 13">Lipid metabolism; fatty acid biosynthesis.</text>
</comment>
<dbReference type="AlphaFoldDB" id="A0A395HTL6"/>
<comment type="catalytic activity">
    <reaction evidence="13">
        <text>a very-long-chain (3R)-3-hydroxyacyl-CoA = a very-long-chain (2E)-enoyl-CoA + H2O</text>
        <dbReference type="Rhea" id="RHEA:45812"/>
        <dbReference type="ChEBI" id="CHEBI:15377"/>
        <dbReference type="ChEBI" id="CHEBI:83728"/>
        <dbReference type="ChEBI" id="CHEBI:85440"/>
        <dbReference type="EC" id="4.2.1.134"/>
    </reaction>
</comment>
<keyword evidence="12 13" id="KW-0456">Lyase</keyword>
<dbReference type="PANTHER" id="PTHR11035">
    <property type="entry name" value="VERY-LONG-CHAIN (3R)-3-HYDROXYACYL-COA DEHYDRATASE"/>
    <property type="match status" value="1"/>
</dbReference>
<comment type="function">
    <text evidence="13">Catalyzes the third of the four reactions of the long-chain fatty acids elongation cycle. This endoplasmic reticulum-bound enzymatic process, allows the addition of two carbons to the chain of long- and very long-chain fatty acids/VLCFAs per cycle. This enzyme catalyzes the dehydration of the 3-hydroxyacyl-CoA intermediate into trans-2,3-enoyl-CoA, within each cycle of fatty acid elongation. Thereby, it participates to the production of VLCFAs of different chain lengths that are involved in multiple biological processes as precursors of membrane lipids and lipid mediators.</text>
</comment>
<evidence type="ECO:0000313" key="14">
    <source>
        <dbReference type="EMBL" id="RAL10896.1"/>
    </source>
</evidence>
<proteinExistence type="inferred from homology"/>
<dbReference type="GO" id="GO:0102158">
    <property type="term" value="F:very-long-chain (3R)-3-hydroxyacyl-CoA dehydratase activity"/>
    <property type="evidence" value="ECO:0007669"/>
    <property type="project" value="UniProtKB-EC"/>
</dbReference>
<keyword evidence="15" id="KW-1185">Reference proteome</keyword>
<dbReference type="InterPro" id="IPR007482">
    <property type="entry name" value="Tyr_Pase-like_PTPLA"/>
</dbReference>
<dbReference type="OrthoDB" id="46988at2759"/>
<protein>
    <recommendedName>
        <fullName evidence="4 13">Very-long-chain (3R)-3-hydroxyacyl-CoA dehydratase</fullName>
        <ecNumber evidence="4 13">4.2.1.134</ecNumber>
    </recommendedName>
</protein>
<evidence type="ECO:0000256" key="7">
    <source>
        <dbReference type="ARBA" id="ARBA00022832"/>
    </source>
</evidence>
<evidence type="ECO:0000256" key="11">
    <source>
        <dbReference type="ARBA" id="ARBA00023160"/>
    </source>
</evidence>
<dbReference type="Pfam" id="PF04387">
    <property type="entry name" value="PTPLA"/>
    <property type="match status" value="1"/>
</dbReference>
<dbReference type="GeneID" id="37198216"/>
<feature type="transmembrane region" description="Helical" evidence="13">
    <location>
        <begin position="6"/>
        <end position="31"/>
    </location>
</feature>
<comment type="subcellular location">
    <subcellularLocation>
        <location evidence="13">Endoplasmic reticulum membrane</location>
        <topology evidence="13">Multi-pass membrane protein</topology>
    </subcellularLocation>
    <subcellularLocation>
        <location evidence="1">Membrane</location>
        <topology evidence="1">Multi-pass membrane protein</topology>
    </subcellularLocation>
</comment>
<keyword evidence="7 13" id="KW-0276">Fatty acid metabolism</keyword>
<evidence type="ECO:0000256" key="2">
    <source>
        <dbReference type="ARBA" id="ARBA00005194"/>
    </source>
</evidence>
<reference evidence="14 15" key="1">
    <citation type="submission" date="2018-02" db="EMBL/GenBank/DDBJ databases">
        <title>The genomes of Aspergillus section Nigri reveals drivers in fungal speciation.</title>
        <authorList>
            <consortium name="DOE Joint Genome Institute"/>
            <person name="Vesth T.C."/>
            <person name="Nybo J."/>
            <person name="Theobald S."/>
            <person name="Brandl J."/>
            <person name="Frisvad J.C."/>
            <person name="Nielsen K.F."/>
            <person name="Lyhne E.K."/>
            <person name="Kogle M.E."/>
            <person name="Kuo A."/>
            <person name="Riley R."/>
            <person name="Clum A."/>
            <person name="Nolan M."/>
            <person name="Lipzen A."/>
            <person name="Salamov A."/>
            <person name="Henrissat B."/>
            <person name="Wiebenga A."/>
            <person name="De vries R.P."/>
            <person name="Grigoriev I.V."/>
            <person name="Mortensen U.H."/>
            <person name="Andersen M.R."/>
            <person name="Baker S.E."/>
        </authorList>
    </citation>
    <scope>NUCLEOTIDE SEQUENCE [LARGE SCALE GENOMIC DNA]</scope>
    <source>
        <strain evidence="14 15">CBS 101889</strain>
    </source>
</reference>